<dbReference type="Pfam" id="PF01740">
    <property type="entry name" value="STAS"/>
    <property type="match status" value="1"/>
</dbReference>
<dbReference type="KEGG" id="tpx:Turpa_1801"/>
<dbReference type="InterPro" id="IPR036513">
    <property type="entry name" value="STAS_dom_sf"/>
</dbReference>
<feature type="domain" description="STAS" evidence="3">
    <location>
        <begin position="1"/>
        <end position="110"/>
    </location>
</feature>
<evidence type="ECO:0000256" key="1">
    <source>
        <dbReference type="ARBA" id="ARBA00009013"/>
    </source>
</evidence>
<evidence type="ECO:0000313" key="5">
    <source>
        <dbReference type="Proteomes" id="UP000006048"/>
    </source>
</evidence>
<dbReference type="InterPro" id="IPR003658">
    <property type="entry name" value="Anti-sigma_ant"/>
</dbReference>
<dbReference type="RefSeq" id="WP_014802957.1">
    <property type="nucleotide sequence ID" value="NC_018020.1"/>
</dbReference>
<dbReference type="PANTHER" id="PTHR33495:SF2">
    <property type="entry name" value="ANTI-SIGMA FACTOR ANTAGONIST TM_1081-RELATED"/>
    <property type="match status" value="1"/>
</dbReference>
<dbReference type="NCBIfam" id="TIGR00377">
    <property type="entry name" value="ant_ant_sig"/>
    <property type="match status" value="1"/>
</dbReference>
<evidence type="ECO:0000256" key="2">
    <source>
        <dbReference type="RuleBase" id="RU003749"/>
    </source>
</evidence>
<comment type="similarity">
    <text evidence="1 2">Belongs to the anti-sigma-factor antagonist family.</text>
</comment>
<dbReference type="Proteomes" id="UP000006048">
    <property type="component" value="Chromosome"/>
</dbReference>
<dbReference type="STRING" id="869212.Turpa_1801"/>
<dbReference type="HOGENOM" id="CLU_115403_9_3_12"/>
<reference evidence="4 5" key="1">
    <citation type="submission" date="2012-06" db="EMBL/GenBank/DDBJ databases">
        <title>The complete chromosome of genome of Turneriella parva DSM 21527.</title>
        <authorList>
            <consortium name="US DOE Joint Genome Institute (JGI-PGF)"/>
            <person name="Lucas S."/>
            <person name="Han J."/>
            <person name="Lapidus A."/>
            <person name="Bruce D."/>
            <person name="Goodwin L."/>
            <person name="Pitluck S."/>
            <person name="Peters L."/>
            <person name="Kyrpides N."/>
            <person name="Mavromatis K."/>
            <person name="Ivanova N."/>
            <person name="Mikhailova N."/>
            <person name="Chertkov O."/>
            <person name="Detter J.C."/>
            <person name="Tapia R."/>
            <person name="Han C."/>
            <person name="Land M."/>
            <person name="Hauser L."/>
            <person name="Markowitz V."/>
            <person name="Cheng J.-F."/>
            <person name="Hugenholtz P."/>
            <person name="Woyke T."/>
            <person name="Wu D."/>
            <person name="Gronow S."/>
            <person name="Wellnitz S."/>
            <person name="Brambilla E."/>
            <person name="Klenk H.-P."/>
            <person name="Eisen J.A."/>
        </authorList>
    </citation>
    <scope>NUCLEOTIDE SEQUENCE [LARGE SCALE GENOMIC DNA]</scope>
    <source>
        <strain evidence="5">ATCC BAA-1111 / DSM 21527 / NCTC 11395 / H</strain>
    </source>
</reference>
<dbReference type="EMBL" id="CP002959">
    <property type="protein sequence ID" value="AFM12448.1"/>
    <property type="molecule type" value="Genomic_DNA"/>
</dbReference>
<dbReference type="PANTHER" id="PTHR33495">
    <property type="entry name" value="ANTI-SIGMA FACTOR ANTAGONIST TM_1081-RELATED-RELATED"/>
    <property type="match status" value="1"/>
</dbReference>
<organism evidence="4 5">
    <name type="scientific">Turneriella parva (strain ATCC BAA-1111 / DSM 21527 / NCTC 11395 / H)</name>
    <name type="common">Leptospira parva</name>
    <dbReference type="NCBI Taxonomy" id="869212"/>
    <lineage>
        <taxon>Bacteria</taxon>
        <taxon>Pseudomonadati</taxon>
        <taxon>Spirochaetota</taxon>
        <taxon>Spirochaetia</taxon>
        <taxon>Leptospirales</taxon>
        <taxon>Leptospiraceae</taxon>
        <taxon>Turneriella</taxon>
    </lineage>
</organism>
<sequence length="112" mass="12132">MRIESESKSGYTIMRVSGEVDLFNAGELKSTLLDAIHNGAQNLILSMAQVSYIDSTGIGALLATLGEVKKRSGQLKLAELSPGVNKVFQLTRLSGFFEIFLREADAINSMHA</sequence>
<dbReference type="PROSITE" id="PS50801">
    <property type="entry name" value="STAS"/>
    <property type="match status" value="1"/>
</dbReference>
<gene>
    <name evidence="4" type="ordered locus">Turpa_1801</name>
</gene>
<keyword evidence="5" id="KW-1185">Reference proteome</keyword>
<evidence type="ECO:0000313" key="4">
    <source>
        <dbReference type="EMBL" id="AFM12448.1"/>
    </source>
</evidence>
<proteinExistence type="inferred from homology"/>
<dbReference type="Gene3D" id="3.30.750.24">
    <property type="entry name" value="STAS domain"/>
    <property type="match status" value="1"/>
</dbReference>
<name>I4B591_TURPD</name>
<dbReference type="AlphaFoldDB" id="I4B591"/>
<protein>
    <recommendedName>
        <fullName evidence="2">Anti-sigma factor antagonist</fullName>
    </recommendedName>
</protein>
<dbReference type="OrthoDB" id="9793697at2"/>
<dbReference type="InterPro" id="IPR002645">
    <property type="entry name" value="STAS_dom"/>
</dbReference>
<accession>I4B591</accession>
<dbReference type="GO" id="GO:0043856">
    <property type="term" value="F:anti-sigma factor antagonist activity"/>
    <property type="evidence" value="ECO:0007669"/>
    <property type="project" value="InterPro"/>
</dbReference>
<dbReference type="SUPFAM" id="SSF52091">
    <property type="entry name" value="SpoIIaa-like"/>
    <property type="match status" value="1"/>
</dbReference>
<evidence type="ECO:0000259" key="3">
    <source>
        <dbReference type="PROSITE" id="PS50801"/>
    </source>
</evidence>
<dbReference type="CDD" id="cd07043">
    <property type="entry name" value="STAS_anti-anti-sigma_factors"/>
    <property type="match status" value="1"/>
</dbReference>